<sequence>MCVHGRTIIPDPLKMQPTIPPMPNPRLSIVADGKSRNSSMTPKYQETDRIPRKETFAEHGNNKENKKKNRPLPFVQTIVPEYAWNPMQTEIEQKTLNTANVAEKIQRATMQV</sequence>
<feature type="compositionally biased region" description="Basic and acidic residues" evidence="1">
    <location>
        <begin position="45"/>
        <end position="64"/>
    </location>
</feature>
<evidence type="ECO:0000313" key="4">
    <source>
        <dbReference type="Proteomes" id="UP000184383"/>
    </source>
</evidence>
<dbReference type="VEuPathDB" id="FungiDB:ASPWEDRAFT_43686"/>
<dbReference type="EMBL" id="KV878216">
    <property type="protein sequence ID" value="OJJ30751.1"/>
    <property type="molecule type" value="Genomic_DNA"/>
</dbReference>
<evidence type="ECO:0000313" key="2">
    <source>
        <dbReference type="EMBL" id="OJJ30751.1"/>
    </source>
</evidence>
<keyword evidence="4" id="KW-1185">Reference proteome</keyword>
<name>A0A1L9R9Z0_ASPWE</name>
<evidence type="ECO:0000313" key="3">
    <source>
        <dbReference type="EMBL" id="OJJ31730.1"/>
    </source>
</evidence>
<dbReference type="EMBL" id="KV878215">
    <property type="protein sequence ID" value="OJJ31730.1"/>
    <property type="molecule type" value="Genomic_DNA"/>
</dbReference>
<reference evidence="3" key="1">
    <citation type="submission" date="2015-09" db="EMBL/GenBank/DDBJ databases">
        <title>Genomic diversity in the industrially and medically important fungal genus Aspergillus.</title>
        <authorList>
            <consortium name="DOE Joint Genome Institute"/>
            <person name="Riley R."/>
            <person name="Labutti K."/>
            <person name="Clum A."/>
            <person name="Sun H."/>
            <person name="Wiebenga A."/>
            <person name="De Vries R.P."/>
            <person name="Grigoriev I.V."/>
        </authorList>
    </citation>
    <scope>NUCLEOTIDE SEQUENCE [LARGE SCALE GENOMIC DNA]</scope>
    <source>
        <strain evidence="3">DTO 134E9</strain>
    </source>
</reference>
<dbReference type="VEuPathDB" id="FungiDB:ASPWEDRAFT_44734"/>
<organism evidence="3 4">
    <name type="scientific">Aspergillus wentii DTO 134E9</name>
    <dbReference type="NCBI Taxonomy" id="1073089"/>
    <lineage>
        <taxon>Eukaryota</taxon>
        <taxon>Fungi</taxon>
        <taxon>Dikarya</taxon>
        <taxon>Ascomycota</taxon>
        <taxon>Pezizomycotina</taxon>
        <taxon>Eurotiomycetes</taxon>
        <taxon>Eurotiomycetidae</taxon>
        <taxon>Eurotiales</taxon>
        <taxon>Aspergillaceae</taxon>
        <taxon>Aspergillus</taxon>
        <taxon>Aspergillus subgen. Cremei</taxon>
    </lineage>
</organism>
<dbReference type="RefSeq" id="XP_040685407.1">
    <property type="nucleotide sequence ID" value="XM_040836081.1"/>
</dbReference>
<feature type="region of interest" description="Disordered" evidence="1">
    <location>
        <begin position="1"/>
        <end position="72"/>
    </location>
</feature>
<evidence type="ECO:0000256" key="1">
    <source>
        <dbReference type="SAM" id="MobiDB-lite"/>
    </source>
</evidence>
<protein>
    <submittedName>
        <fullName evidence="3">Uncharacterized protein</fullName>
    </submittedName>
</protein>
<gene>
    <name evidence="3" type="ORF">ASPWEDRAFT_43686</name>
    <name evidence="2" type="ORF">ASPWEDRAFT_44734</name>
</gene>
<reference evidence="4" key="2">
    <citation type="journal article" date="2017" name="Genome Biol.">
        <title>Comparative genomics reveals high biological diversity and specific adaptations in the industrially and medically important fungal genus Aspergillus.</title>
        <authorList>
            <person name="de Vries R.P."/>
            <person name="Riley R."/>
            <person name="Wiebenga A."/>
            <person name="Aguilar-Osorio G."/>
            <person name="Amillis S."/>
            <person name="Uchima C.A."/>
            <person name="Anderluh G."/>
            <person name="Asadollahi M."/>
            <person name="Askin M."/>
            <person name="Barry K."/>
            <person name="Battaglia E."/>
            <person name="Bayram O."/>
            <person name="Benocci T."/>
            <person name="Braus-Stromeyer S.A."/>
            <person name="Caldana C."/>
            <person name="Canovas D."/>
            <person name="Cerqueira G.C."/>
            <person name="Chen F."/>
            <person name="Chen W."/>
            <person name="Choi C."/>
            <person name="Clum A."/>
            <person name="Dos Santos R.A."/>
            <person name="Damasio A.R."/>
            <person name="Diallinas G."/>
            <person name="Emri T."/>
            <person name="Fekete E."/>
            <person name="Flipphi M."/>
            <person name="Freyberg S."/>
            <person name="Gallo A."/>
            <person name="Gournas C."/>
            <person name="Habgood R."/>
            <person name="Hainaut M."/>
            <person name="Harispe M.L."/>
            <person name="Henrissat B."/>
            <person name="Hilden K.S."/>
            <person name="Hope R."/>
            <person name="Hossain A."/>
            <person name="Karabika E."/>
            <person name="Karaffa L."/>
            <person name="Karanyi Z."/>
            <person name="Krasevec N."/>
            <person name="Kuo A."/>
            <person name="Kusch H."/>
            <person name="LaButti K."/>
            <person name="Lagendijk E.L."/>
            <person name="Lapidus A."/>
            <person name="Levasseur A."/>
            <person name="Lindquist E."/>
            <person name="Lipzen A."/>
            <person name="Logrieco A.F."/>
            <person name="MacCabe A."/>
            <person name="Maekelae M.R."/>
            <person name="Malavazi I."/>
            <person name="Melin P."/>
            <person name="Meyer V."/>
            <person name="Mielnichuk N."/>
            <person name="Miskei M."/>
            <person name="Molnar A.P."/>
            <person name="Mule G."/>
            <person name="Ngan C.Y."/>
            <person name="Orejas M."/>
            <person name="Orosz E."/>
            <person name="Ouedraogo J.P."/>
            <person name="Overkamp K.M."/>
            <person name="Park H.-S."/>
            <person name="Perrone G."/>
            <person name="Piumi F."/>
            <person name="Punt P.J."/>
            <person name="Ram A.F."/>
            <person name="Ramon A."/>
            <person name="Rauscher S."/>
            <person name="Record E."/>
            <person name="Riano-Pachon D.M."/>
            <person name="Robert V."/>
            <person name="Roehrig J."/>
            <person name="Ruller R."/>
            <person name="Salamov A."/>
            <person name="Salih N.S."/>
            <person name="Samson R.A."/>
            <person name="Sandor E."/>
            <person name="Sanguinetti M."/>
            <person name="Schuetze T."/>
            <person name="Sepcic K."/>
            <person name="Shelest E."/>
            <person name="Sherlock G."/>
            <person name="Sophianopoulou V."/>
            <person name="Squina F.M."/>
            <person name="Sun H."/>
            <person name="Susca A."/>
            <person name="Todd R.B."/>
            <person name="Tsang A."/>
            <person name="Unkles S.E."/>
            <person name="van de Wiele N."/>
            <person name="van Rossen-Uffink D."/>
            <person name="Oliveira J.V."/>
            <person name="Vesth T.C."/>
            <person name="Visser J."/>
            <person name="Yu J.-H."/>
            <person name="Zhou M."/>
            <person name="Andersen M.R."/>
            <person name="Archer D.B."/>
            <person name="Baker S.E."/>
            <person name="Benoit I."/>
            <person name="Brakhage A.A."/>
            <person name="Braus G.H."/>
            <person name="Fischer R."/>
            <person name="Frisvad J.C."/>
            <person name="Goldman G.H."/>
            <person name="Houbraken J."/>
            <person name="Oakley B."/>
            <person name="Pocsi I."/>
            <person name="Scazzocchio C."/>
            <person name="Seiboth B."/>
            <person name="vanKuyk P.A."/>
            <person name="Wortman J."/>
            <person name="Dyer P.S."/>
            <person name="Grigoriev I.V."/>
        </authorList>
    </citation>
    <scope>NUCLEOTIDE SEQUENCE [LARGE SCALE GENOMIC DNA]</scope>
    <source>
        <strain evidence="4">DTO 134E9</strain>
    </source>
</reference>
<feature type="non-terminal residue" evidence="3">
    <location>
        <position position="112"/>
    </location>
</feature>
<dbReference type="Proteomes" id="UP000184383">
    <property type="component" value="Unassembled WGS sequence"/>
</dbReference>
<accession>A0A1L9R9Z0</accession>
<dbReference type="AlphaFoldDB" id="A0A1L9R9Z0"/>
<dbReference type="GeneID" id="63751929"/>
<proteinExistence type="predicted"/>